<dbReference type="Gene3D" id="1.10.10.10">
    <property type="entry name" value="Winged helix-like DNA-binding domain superfamily/Winged helix DNA-binding domain"/>
    <property type="match status" value="1"/>
</dbReference>
<evidence type="ECO:0000259" key="3">
    <source>
        <dbReference type="Pfam" id="PF17782"/>
    </source>
</evidence>
<dbReference type="InterPro" id="IPR057666">
    <property type="entry name" value="DrpA_SLOG"/>
</dbReference>
<dbReference type="NCBIfam" id="TIGR00732">
    <property type="entry name" value="dprA"/>
    <property type="match status" value="1"/>
</dbReference>
<evidence type="ECO:0000259" key="2">
    <source>
        <dbReference type="Pfam" id="PF02481"/>
    </source>
</evidence>
<evidence type="ECO:0000256" key="1">
    <source>
        <dbReference type="ARBA" id="ARBA00006525"/>
    </source>
</evidence>
<reference evidence="4 5" key="1">
    <citation type="submission" date="2020-10" db="EMBL/GenBank/DDBJ databases">
        <title>Connecting structure to function with the recovery of over 1000 high-quality activated sludge metagenome-assembled genomes encoding full-length rRNA genes using long-read sequencing.</title>
        <authorList>
            <person name="Singleton C.M."/>
            <person name="Petriglieri F."/>
            <person name="Kristensen J.M."/>
            <person name="Kirkegaard R.H."/>
            <person name="Michaelsen T.Y."/>
            <person name="Andersen M.H."/>
            <person name="Karst S.M."/>
            <person name="Dueholm M.S."/>
            <person name="Nielsen P.H."/>
            <person name="Albertsen M."/>
        </authorList>
    </citation>
    <scope>NUCLEOTIDE SEQUENCE [LARGE SCALE GENOMIC DNA]</scope>
    <source>
        <strain evidence="4">Ribe_18-Q3-R11-54_MAXAC.273</strain>
    </source>
</reference>
<gene>
    <name evidence="4" type="primary">dprA</name>
    <name evidence="4" type="ORF">IPP15_12660</name>
</gene>
<feature type="domain" description="DprA winged helix" evidence="3">
    <location>
        <begin position="329"/>
        <end position="363"/>
    </location>
</feature>
<dbReference type="Gene3D" id="3.40.50.450">
    <property type="match status" value="1"/>
</dbReference>
<feature type="domain" description="Smf/DprA SLOG" evidence="2">
    <location>
        <begin position="83"/>
        <end position="291"/>
    </location>
</feature>
<comment type="caution">
    <text evidence="4">The sequence shown here is derived from an EMBL/GenBank/DDBJ whole genome shotgun (WGS) entry which is preliminary data.</text>
</comment>
<dbReference type="Pfam" id="PF02481">
    <property type="entry name" value="DNA_processg_A"/>
    <property type="match status" value="1"/>
</dbReference>
<dbReference type="EMBL" id="JADKGY010000013">
    <property type="protein sequence ID" value="MBK9983237.1"/>
    <property type="molecule type" value="Genomic_DNA"/>
</dbReference>
<dbReference type="SUPFAM" id="SSF47781">
    <property type="entry name" value="RuvA domain 2-like"/>
    <property type="match status" value="1"/>
</dbReference>
<evidence type="ECO:0000313" key="5">
    <source>
        <dbReference type="Proteomes" id="UP000808337"/>
    </source>
</evidence>
<dbReference type="GO" id="GO:0009294">
    <property type="term" value="P:DNA-mediated transformation"/>
    <property type="evidence" value="ECO:0007669"/>
    <property type="project" value="InterPro"/>
</dbReference>
<dbReference type="Proteomes" id="UP000808337">
    <property type="component" value="Unassembled WGS sequence"/>
</dbReference>
<accession>A0A9D7SUB9</accession>
<sequence length="369" mass="40359">MKTRKTKIEEIAFTMIPLVGPIIARQLISYCGSIETVFGEQKRFLKSIPGVGEEIANQIAKSKACFIAAEEELDIMEKKGIQYTFYTDDQYPSRLKHFADSPLLLFTRGNVDLNPERSVAIVGTRKPTMYGKTVTEEIIDAIAPYDVSIISGLAYGIDIAAHRHCVAIDVPTIGVMGSGMGVIYPDAHAPVAEKMMARGGIITEFSYETGPDAVNFPMRNRIVAGLCDVLVVIESGVTGGSMITAAIANDYNKDVAAIPGRKIDKSSAGCNHLIKNQQAHLIESGEDLLHLMSWDRKTKQQTFQADLFTEMDENEQKIYSLIVDRGEKDIDTLAFESKSTPGELAAILLNLEFKGAIKSLPGKKYAAMG</sequence>
<name>A0A9D7SUB9_9BACT</name>
<comment type="similarity">
    <text evidence="1">Belongs to the DprA/Smf family.</text>
</comment>
<dbReference type="Pfam" id="PF17782">
    <property type="entry name" value="WHD_DprA"/>
    <property type="match status" value="1"/>
</dbReference>
<organism evidence="4 5">
    <name type="scientific">Candidatus Opimibacter skivensis</name>
    <dbReference type="NCBI Taxonomy" id="2982028"/>
    <lineage>
        <taxon>Bacteria</taxon>
        <taxon>Pseudomonadati</taxon>
        <taxon>Bacteroidota</taxon>
        <taxon>Saprospiria</taxon>
        <taxon>Saprospirales</taxon>
        <taxon>Saprospiraceae</taxon>
        <taxon>Candidatus Opimibacter</taxon>
    </lineage>
</organism>
<dbReference type="SUPFAM" id="SSF102405">
    <property type="entry name" value="MCP/YpsA-like"/>
    <property type="match status" value="1"/>
</dbReference>
<evidence type="ECO:0000313" key="4">
    <source>
        <dbReference type="EMBL" id="MBK9983237.1"/>
    </source>
</evidence>
<proteinExistence type="inferred from homology"/>
<dbReference type="InterPro" id="IPR010994">
    <property type="entry name" value="RuvA_2-like"/>
</dbReference>
<protein>
    <submittedName>
        <fullName evidence="4">DNA-protecting protein DprA</fullName>
    </submittedName>
</protein>
<dbReference type="InterPro" id="IPR041614">
    <property type="entry name" value="DprA_WH"/>
</dbReference>
<dbReference type="PANTHER" id="PTHR43022">
    <property type="entry name" value="PROTEIN SMF"/>
    <property type="match status" value="1"/>
</dbReference>
<dbReference type="InterPro" id="IPR036388">
    <property type="entry name" value="WH-like_DNA-bd_sf"/>
</dbReference>
<dbReference type="AlphaFoldDB" id="A0A9D7SUB9"/>
<dbReference type="InterPro" id="IPR003488">
    <property type="entry name" value="DprA"/>
</dbReference>
<dbReference type="PANTHER" id="PTHR43022:SF1">
    <property type="entry name" value="PROTEIN SMF"/>
    <property type="match status" value="1"/>
</dbReference>